<sequence>MRQRGGSEMRPLRTAVRWHCEEDDVGRRRRLGRRAAVCRNEEKWRSVERGMVGYRVKKKKKKRNRGGGAQGLRISF</sequence>
<accession>A0A9I9E502</accession>
<evidence type="ECO:0000256" key="1">
    <source>
        <dbReference type="SAM" id="MobiDB-lite"/>
    </source>
</evidence>
<reference evidence="2" key="1">
    <citation type="submission" date="2023-03" db="UniProtKB">
        <authorList>
            <consortium name="EnsemblPlants"/>
        </authorList>
    </citation>
    <scope>IDENTIFICATION</scope>
</reference>
<dbReference type="AlphaFoldDB" id="A0A9I9E502"/>
<dbReference type="Gramene" id="MELO3C028828.2.1">
    <property type="protein sequence ID" value="MELO3C028828.2.1"/>
    <property type="gene ID" value="MELO3C028828.2"/>
</dbReference>
<feature type="region of interest" description="Disordered" evidence="1">
    <location>
        <begin position="57"/>
        <end position="76"/>
    </location>
</feature>
<dbReference type="EnsemblPlants" id="MELO3C028828.2.1">
    <property type="protein sequence ID" value="MELO3C028828.2.1"/>
    <property type="gene ID" value="MELO3C028828.2"/>
</dbReference>
<protein>
    <submittedName>
        <fullName evidence="2">Uncharacterized protein</fullName>
    </submittedName>
</protein>
<evidence type="ECO:0000313" key="2">
    <source>
        <dbReference type="EnsemblPlants" id="MELO3C028828.2.1"/>
    </source>
</evidence>
<name>A0A9I9E502_CUCME</name>
<organism evidence="2">
    <name type="scientific">Cucumis melo</name>
    <name type="common">Muskmelon</name>
    <dbReference type="NCBI Taxonomy" id="3656"/>
    <lineage>
        <taxon>Eukaryota</taxon>
        <taxon>Viridiplantae</taxon>
        <taxon>Streptophyta</taxon>
        <taxon>Embryophyta</taxon>
        <taxon>Tracheophyta</taxon>
        <taxon>Spermatophyta</taxon>
        <taxon>Magnoliopsida</taxon>
        <taxon>eudicotyledons</taxon>
        <taxon>Gunneridae</taxon>
        <taxon>Pentapetalae</taxon>
        <taxon>rosids</taxon>
        <taxon>fabids</taxon>
        <taxon>Cucurbitales</taxon>
        <taxon>Cucurbitaceae</taxon>
        <taxon>Benincaseae</taxon>
        <taxon>Cucumis</taxon>
    </lineage>
</organism>
<proteinExistence type="predicted"/>